<dbReference type="AlphaFoldDB" id="A0A378UJM8"/>
<dbReference type="EMBL" id="UGQS01000006">
    <property type="protein sequence ID" value="STZ83089.1"/>
    <property type="molecule type" value="Genomic_DNA"/>
</dbReference>
<evidence type="ECO:0000313" key="3">
    <source>
        <dbReference type="EMBL" id="STZ83089.1"/>
    </source>
</evidence>
<organism evidence="2 4">
    <name type="scientific">Bergeriella denitrificans</name>
    <name type="common">Neisseria denitrificans</name>
    <dbReference type="NCBI Taxonomy" id="494"/>
    <lineage>
        <taxon>Bacteria</taxon>
        <taxon>Pseudomonadati</taxon>
        <taxon>Pseudomonadota</taxon>
        <taxon>Betaproteobacteria</taxon>
        <taxon>Neisseriales</taxon>
        <taxon>Neisseriaceae</taxon>
        <taxon>Bergeriella</taxon>
    </lineage>
</organism>
<keyword evidence="1" id="KW-0472">Membrane</keyword>
<name>A0A378UJM8_BERDE</name>
<evidence type="ECO:0000313" key="2">
    <source>
        <dbReference type="EMBL" id="STZ77495.1"/>
    </source>
</evidence>
<evidence type="ECO:0000256" key="1">
    <source>
        <dbReference type="SAM" id="Phobius"/>
    </source>
</evidence>
<feature type="transmembrane region" description="Helical" evidence="1">
    <location>
        <begin position="20"/>
        <end position="39"/>
    </location>
</feature>
<keyword evidence="1" id="KW-0812">Transmembrane</keyword>
<reference evidence="2 4" key="1">
    <citation type="submission" date="2018-06" db="EMBL/GenBank/DDBJ databases">
        <authorList>
            <consortium name="Pathogen Informatics"/>
            <person name="Doyle S."/>
        </authorList>
    </citation>
    <scope>NUCLEOTIDE SEQUENCE [LARGE SCALE GENOMIC DNA]</scope>
    <source>
        <strain evidence="2 4">NCTC10295</strain>
    </source>
</reference>
<gene>
    <name evidence="2" type="ORF">NCTC10295_02313</name>
    <name evidence="3" type="ORF">NCTC10295_02425</name>
</gene>
<dbReference type="RefSeq" id="WP_066081431.1">
    <property type="nucleotide sequence ID" value="NZ_CP181246.1"/>
</dbReference>
<accession>A0A378UJM8</accession>
<dbReference type="EMBL" id="UGQS01000002">
    <property type="protein sequence ID" value="STZ77495.1"/>
    <property type="molecule type" value="Genomic_DNA"/>
</dbReference>
<sequence>MKLWLIDIIHAVDVICNGYLWLYVIAFVFRMFFLKNHFLILVRRKWDFSDTLMIVALLGVVFIPSEAALKSMLGV</sequence>
<keyword evidence="4" id="KW-1185">Reference proteome</keyword>
<dbReference type="Proteomes" id="UP000254651">
    <property type="component" value="Unassembled WGS sequence"/>
</dbReference>
<feature type="transmembrane region" description="Helical" evidence="1">
    <location>
        <begin position="51"/>
        <end position="69"/>
    </location>
</feature>
<keyword evidence="1" id="KW-1133">Transmembrane helix</keyword>
<protein>
    <submittedName>
        <fullName evidence="2">Uncharacterized protein</fullName>
    </submittedName>
</protein>
<proteinExistence type="predicted"/>
<evidence type="ECO:0000313" key="4">
    <source>
        <dbReference type="Proteomes" id="UP000254651"/>
    </source>
</evidence>